<dbReference type="VEuPathDB" id="FungiDB:MELLADRAFT_89317"/>
<dbReference type="KEGG" id="mlr:MELLADRAFT_89317"/>
<protein>
    <submittedName>
        <fullName evidence="2">Uncharacterized protein</fullName>
    </submittedName>
</protein>
<feature type="region of interest" description="Disordered" evidence="1">
    <location>
        <begin position="1"/>
        <end position="131"/>
    </location>
</feature>
<dbReference type="EMBL" id="GL883091">
    <property type="protein sequence ID" value="EGG12221.1"/>
    <property type="molecule type" value="Genomic_DNA"/>
</dbReference>
<dbReference type="Proteomes" id="UP000001072">
    <property type="component" value="Unassembled WGS sequence"/>
</dbReference>
<dbReference type="HOGENOM" id="CLU_024650_0_0_1"/>
<sequence>MLEAFRMTYGYVPFEPEEPRGRRLNRNTEQNRHLDQRPRTESLIQDEDPAEEFTGDEPDQTNRDKRNLKETSGISSRPEDRARRSQAVTTTPRSSTPTAREALPTIKSKKRKELPAKSLSGTEEEDLSDPEKEIVFVDDQELSNNNLLKLSNSFHQRMTNLTAFVPLTVFNADWIERDVEKAGLKKLKSVKELQEGDDIPTYSGLTPRDELLLTCAIVVDIRRTTSCWMIALRYCIKVRKLVMQNRLGWDKKRQMSNAGILHNDILRAAKDKAEALGERAYQENPYASSSGEPEQTSSRDRNSFKRDLPGLFNDNNHWKSSGSRRNNKNKNNHSQRNENNINNNNNAKRMPWYKDNNNWRDNNNHNAYHSNQQPHRSQNNNNFQQGGGFYGANFPSYGMPPNGYGFGTHQPSPYGTGTYGSAYTPSYTHGSSTHASEPQNQLTVVSKPGGNNQGGALAIVNRQSGGNKQNW</sequence>
<feature type="compositionally biased region" description="Low complexity" evidence="1">
    <location>
        <begin position="334"/>
        <end position="346"/>
    </location>
</feature>
<keyword evidence="3" id="KW-1185">Reference proteome</keyword>
<feature type="region of interest" description="Disordered" evidence="1">
    <location>
        <begin position="280"/>
        <end position="394"/>
    </location>
</feature>
<feature type="compositionally biased region" description="Basic and acidic residues" evidence="1">
    <location>
        <begin position="60"/>
        <end position="69"/>
    </location>
</feature>
<feature type="compositionally biased region" description="Acidic residues" evidence="1">
    <location>
        <begin position="44"/>
        <end position="59"/>
    </location>
</feature>
<evidence type="ECO:0000313" key="3">
    <source>
        <dbReference type="Proteomes" id="UP000001072"/>
    </source>
</evidence>
<name>F4R5Q3_MELLP</name>
<feature type="compositionally biased region" description="Basic and acidic residues" evidence="1">
    <location>
        <begin position="297"/>
        <end position="308"/>
    </location>
</feature>
<reference evidence="3" key="1">
    <citation type="journal article" date="2011" name="Proc. Natl. Acad. Sci. U.S.A.">
        <title>Obligate biotrophy features unraveled by the genomic analysis of rust fungi.</title>
        <authorList>
            <person name="Duplessis S."/>
            <person name="Cuomo C.A."/>
            <person name="Lin Y.-C."/>
            <person name="Aerts A."/>
            <person name="Tisserant E."/>
            <person name="Veneault-Fourrey C."/>
            <person name="Joly D.L."/>
            <person name="Hacquard S."/>
            <person name="Amselem J."/>
            <person name="Cantarel B.L."/>
            <person name="Chiu R."/>
            <person name="Coutinho P.M."/>
            <person name="Feau N."/>
            <person name="Field M."/>
            <person name="Frey P."/>
            <person name="Gelhaye E."/>
            <person name="Goldberg J."/>
            <person name="Grabherr M.G."/>
            <person name="Kodira C.D."/>
            <person name="Kohler A."/>
            <person name="Kuees U."/>
            <person name="Lindquist E.A."/>
            <person name="Lucas S.M."/>
            <person name="Mago R."/>
            <person name="Mauceli E."/>
            <person name="Morin E."/>
            <person name="Murat C."/>
            <person name="Pangilinan J.L."/>
            <person name="Park R."/>
            <person name="Pearson M."/>
            <person name="Quesneville H."/>
            <person name="Rouhier N."/>
            <person name="Sakthikumar S."/>
            <person name="Salamov A.A."/>
            <person name="Schmutz J."/>
            <person name="Selles B."/>
            <person name="Shapiro H."/>
            <person name="Tanguay P."/>
            <person name="Tuskan G.A."/>
            <person name="Henrissat B."/>
            <person name="Van de Peer Y."/>
            <person name="Rouze P."/>
            <person name="Ellis J.G."/>
            <person name="Dodds P.N."/>
            <person name="Schein J.E."/>
            <person name="Zhong S."/>
            <person name="Hamelin R.C."/>
            <person name="Grigoriev I.V."/>
            <person name="Szabo L.J."/>
            <person name="Martin F."/>
        </authorList>
    </citation>
    <scope>NUCLEOTIDE SEQUENCE [LARGE SCALE GENOMIC DNA]</scope>
    <source>
        <strain evidence="3">98AG31 / pathotype 3-4-7</strain>
    </source>
</reference>
<feature type="compositionally biased region" description="Polar residues" evidence="1">
    <location>
        <begin position="367"/>
        <end position="377"/>
    </location>
</feature>
<accession>F4R5Q3</accession>
<organism evidence="3">
    <name type="scientific">Melampsora larici-populina (strain 98AG31 / pathotype 3-4-7)</name>
    <name type="common">Poplar leaf rust fungus</name>
    <dbReference type="NCBI Taxonomy" id="747676"/>
    <lineage>
        <taxon>Eukaryota</taxon>
        <taxon>Fungi</taxon>
        <taxon>Dikarya</taxon>
        <taxon>Basidiomycota</taxon>
        <taxon>Pucciniomycotina</taxon>
        <taxon>Pucciniomycetes</taxon>
        <taxon>Pucciniales</taxon>
        <taxon>Melampsoraceae</taxon>
        <taxon>Melampsora</taxon>
    </lineage>
</organism>
<evidence type="ECO:0000313" key="2">
    <source>
        <dbReference type="EMBL" id="EGG12221.1"/>
    </source>
</evidence>
<feature type="compositionally biased region" description="Polar residues" evidence="1">
    <location>
        <begin position="285"/>
        <end position="296"/>
    </location>
</feature>
<dbReference type="AlphaFoldDB" id="F4R5Q3"/>
<gene>
    <name evidence="2" type="ORF">MELLADRAFT_89317</name>
</gene>
<proteinExistence type="predicted"/>
<dbReference type="InParanoid" id="F4R5Q3"/>
<evidence type="ECO:0000256" key="1">
    <source>
        <dbReference type="SAM" id="MobiDB-lite"/>
    </source>
</evidence>
<feature type="compositionally biased region" description="Low complexity" evidence="1">
    <location>
        <begin position="87"/>
        <end position="100"/>
    </location>
</feature>
<dbReference type="GeneID" id="18935145"/>
<dbReference type="RefSeq" id="XP_007404596.1">
    <property type="nucleotide sequence ID" value="XM_007404534.1"/>
</dbReference>
<feature type="compositionally biased region" description="Basic and acidic residues" evidence="1">
    <location>
        <begin position="29"/>
        <end position="40"/>
    </location>
</feature>